<dbReference type="OrthoDB" id="415590at2759"/>
<name>A0A8H7W4V3_9HELO</name>
<dbReference type="PROSITE" id="PS00584">
    <property type="entry name" value="PFKB_KINASES_2"/>
    <property type="match status" value="1"/>
</dbReference>
<accession>A0A8H7W4V3</accession>
<dbReference type="PANTHER" id="PTHR10584:SF166">
    <property type="entry name" value="RIBOKINASE"/>
    <property type="match status" value="1"/>
</dbReference>
<evidence type="ECO:0000256" key="2">
    <source>
        <dbReference type="ARBA" id="ARBA00022777"/>
    </source>
</evidence>
<dbReference type="InterPro" id="IPR002173">
    <property type="entry name" value="Carboh/pur_kinase_PfkB_CS"/>
</dbReference>
<evidence type="ECO:0000259" key="3">
    <source>
        <dbReference type="Pfam" id="PF00294"/>
    </source>
</evidence>
<dbReference type="Pfam" id="PF00294">
    <property type="entry name" value="PfkB"/>
    <property type="match status" value="1"/>
</dbReference>
<evidence type="ECO:0000313" key="4">
    <source>
        <dbReference type="EMBL" id="KAG4415317.1"/>
    </source>
</evidence>
<dbReference type="InterPro" id="IPR029056">
    <property type="entry name" value="Ribokinase-like"/>
</dbReference>
<feature type="domain" description="Carbohydrate kinase PfkB" evidence="3">
    <location>
        <begin position="10"/>
        <end position="183"/>
    </location>
</feature>
<dbReference type="GO" id="GO:0016301">
    <property type="term" value="F:kinase activity"/>
    <property type="evidence" value="ECO:0007669"/>
    <property type="project" value="UniProtKB-KW"/>
</dbReference>
<keyword evidence="2" id="KW-0418">Kinase</keyword>
<sequence length="187" mass="19435">IPLPTILQTITTASSTSPHPTPILLNPAPAVPLPDSIYPSITHLILNESEAALLTGREVEEVEAKEFDWSVVTGEFISKGVKNVVVTLGSKGAFWASSSSSSSSSGQNIKQGFVPAEKVAKVVDTTAAGDTFVGAYAVAVVRAEGGGKGGEMAELDLEKVVKWACKASARTVQKEGAQGSIPWADEV</sequence>
<protein>
    <recommendedName>
        <fullName evidence="3">Carbohydrate kinase PfkB domain-containing protein</fullName>
    </recommendedName>
</protein>
<gene>
    <name evidence="4" type="ORF">IFR04_011572</name>
</gene>
<feature type="non-terminal residue" evidence="4">
    <location>
        <position position="1"/>
    </location>
</feature>
<dbReference type="Proteomes" id="UP000664132">
    <property type="component" value="Unassembled WGS sequence"/>
</dbReference>
<comment type="caution">
    <text evidence="4">The sequence shown here is derived from an EMBL/GenBank/DDBJ whole genome shotgun (WGS) entry which is preliminary data.</text>
</comment>
<proteinExistence type="predicted"/>
<dbReference type="Gene3D" id="3.40.1190.20">
    <property type="match status" value="1"/>
</dbReference>
<dbReference type="AlphaFoldDB" id="A0A8H7W4V3"/>
<dbReference type="InterPro" id="IPR011611">
    <property type="entry name" value="PfkB_dom"/>
</dbReference>
<evidence type="ECO:0000313" key="5">
    <source>
        <dbReference type="Proteomes" id="UP000664132"/>
    </source>
</evidence>
<dbReference type="PANTHER" id="PTHR10584">
    <property type="entry name" value="SUGAR KINASE"/>
    <property type="match status" value="1"/>
</dbReference>
<evidence type="ECO:0000256" key="1">
    <source>
        <dbReference type="ARBA" id="ARBA00022679"/>
    </source>
</evidence>
<keyword evidence="1" id="KW-0808">Transferase</keyword>
<reference evidence="4" key="1">
    <citation type="submission" date="2021-02" db="EMBL/GenBank/DDBJ databases">
        <title>Genome sequence Cadophora malorum strain M34.</title>
        <authorList>
            <person name="Stefanovic E."/>
            <person name="Vu D."/>
            <person name="Scully C."/>
            <person name="Dijksterhuis J."/>
            <person name="Roader J."/>
            <person name="Houbraken J."/>
        </authorList>
    </citation>
    <scope>NUCLEOTIDE SEQUENCE</scope>
    <source>
        <strain evidence="4">M34</strain>
    </source>
</reference>
<organism evidence="4 5">
    <name type="scientific">Cadophora malorum</name>
    <dbReference type="NCBI Taxonomy" id="108018"/>
    <lineage>
        <taxon>Eukaryota</taxon>
        <taxon>Fungi</taxon>
        <taxon>Dikarya</taxon>
        <taxon>Ascomycota</taxon>
        <taxon>Pezizomycotina</taxon>
        <taxon>Leotiomycetes</taxon>
        <taxon>Helotiales</taxon>
        <taxon>Ploettnerulaceae</taxon>
        <taxon>Cadophora</taxon>
    </lineage>
</organism>
<dbReference type="SUPFAM" id="SSF53613">
    <property type="entry name" value="Ribokinase-like"/>
    <property type="match status" value="1"/>
</dbReference>
<keyword evidence="5" id="KW-1185">Reference proteome</keyword>
<dbReference type="EMBL" id="JAFJYH010000227">
    <property type="protein sequence ID" value="KAG4415317.1"/>
    <property type="molecule type" value="Genomic_DNA"/>
</dbReference>